<dbReference type="SUPFAM" id="SSF54593">
    <property type="entry name" value="Glyoxalase/Bleomycin resistance protein/Dihydroxybiphenyl dioxygenase"/>
    <property type="match status" value="1"/>
</dbReference>
<dbReference type="OrthoDB" id="5371818at2759"/>
<keyword evidence="3" id="KW-1185">Reference proteome</keyword>
<dbReference type="PANTHER" id="PTHR21366:SF22">
    <property type="entry name" value="VOC DOMAIN-CONTAINING PROTEIN"/>
    <property type="match status" value="1"/>
</dbReference>
<dbReference type="Pfam" id="PF00903">
    <property type="entry name" value="Glyoxalase"/>
    <property type="match status" value="1"/>
</dbReference>
<dbReference type="EMBL" id="VRMN01000004">
    <property type="protein sequence ID" value="KAA8494730.1"/>
    <property type="molecule type" value="Genomic_DNA"/>
</dbReference>
<dbReference type="Proteomes" id="UP000324585">
    <property type="component" value="Unassembled WGS sequence"/>
</dbReference>
<reference evidence="3" key="1">
    <citation type="journal article" date="2019" name="Nat. Commun.">
        <title>Expansion of phycobilisome linker gene families in mesophilic red algae.</title>
        <authorList>
            <person name="Lee J."/>
            <person name="Kim D."/>
            <person name="Bhattacharya D."/>
            <person name="Yoon H.S."/>
        </authorList>
    </citation>
    <scope>NUCLEOTIDE SEQUENCE [LARGE SCALE GENOMIC DNA]</scope>
    <source>
        <strain evidence="3">CCMP 1328</strain>
    </source>
</reference>
<dbReference type="InterPro" id="IPR029068">
    <property type="entry name" value="Glyas_Bleomycin-R_OHBP_Dase"/>
</dbReference>
<comment type="caution">
    <text evidence="2">The sequence shown here is derived from an EMBL/GenBank/DDBJ whole genome shotgun (WGS) entry which is preliminary data.</text>
</comment>
<gene>
    <name evidence="2" type="ORF">FVE85_2971</name>
</gene>
<protein>
    <submittedName>
        <fullName evidence="2">Protein YwkD</fullName>
    </submittedName>
</protein>
<proteinExistence type="predicted"/>
<evidence type="ECO:0000313" key="2">
    <source>
        <dbReference type="EMBL" id="KAA8494730.1"/>
    </source>
</evidence>
<dbReference type="InterPro" id="IPR037523">
    <property type="entry name" value="VOC_core"/>
</dbReference>
<dbReference type="InterPro" id="IPR050383">
    <property type="entry name" value="GlyoxalaseI/FosfomycinResist"/>
</dbReference>
<evidence type="ECO:0000313" key="3">
    <source>
        <dbReference type="Proteomes" id="UP000324585"/>
    </source>
</evidence>
<dbReference type="Gene3D" id="3.10.180.10">
    <property type="entry name" value="2,3-Dihydroxybiphenyl 1,2-Dioxygenase, domain 1"/>
    <property type="match status" value="1"/>
</dbReference>
<evidence type="ECO:0000259" key="1">
    <source>
        <dbReference type="PROSITE" id="PS51819"/>
    </source>
</evidence>
<dbReference type="InterPro" id="IPR004360">
    <property type="entry name" value="Glyas_Fos-R_dOase_dom"/>
</dbReference>
<name>A0A5J4YUU9_PORPP</name>
<accession>A0A5J4YUU9</accession>
<dbReference type="AlphaFoldDB" id="A0A5J4YUU9"/>
<dbReference type="OMA" id="GRNPHFA"/>
<sequence length="161" mass="17376">MAFVFGGSGLTGSSRTSRAQLRTVCLNMSGPAGAPKKIRHKGFSHAGMIVEDTAKALEFYVNVLGMSDDTATRPNLAFGGAFVRAGEHQIHLMELPNPDAKDGRPEHGGRDKHVALNVEDIDPLVESLNANGVFYTMSKSGRRALFCRDLDGNALEFIETK</sequence>
<dbReference type="PROSITE" id="PS51819">
    <property type="entry name" value="VOC"/>
    <property type="match status" value="1"/>
</dbReference>
<dbReference type="PANTHER" id="PTHR21366">
    <property type="entry name" value="GLYOXALASE FAMILY PROTEIN"/>
    <property type="match status" value="1"/>
</dbReference>
<organism evidence="2 3">
    <name type="scientific">Porphyridium purpureum</name>
    <name type="common">Red alga</name>
    <name type="synonym">Porphyridium cruentum</name>
    <dbReference type="NCBI Taxonomy" id="35688"/>
    <lineage>
        <taxon>Eukaryota</taxon>
        <taxon>Rhodophyta</taxon>
        <taxon>Bangiophyceae</taxon>
        <taxon>Porphyridiales</taxon>
        <taxon>Porphyridiaceae</taxon>
        <taxon>Porphyridium</taxon>
    </lineage>
</organism>
<feature type="domain" description="VOC" evidence="1">
    <location>
        <begin position="42"/>
        <end position="160"/>
    </location>
</feature>